<comment type="similarity">
    <text evidence="2 11 12">Belongs to the chorismate synthase family.</text>
</comment>
<sequence length="429" mass="45801">MTLRYLTAGESHGPALVGILDGLPAGVPTDLDGIRHELARRRLGYGRSPRMNFELDRIEILGGVRHGLTLGSPVALVIHNTEWEKWTEAMGIEAPEDPDALQATGRGAALTRPRPGHADLVGMQKYDFDDARNVLERASARETATRVGLGWFAKRLLRHVGVEVLSHVTRIAEVAVGEEHPLPGPNDLDRIDEDPMRCLDPDVSQSMQDRVDRAKSERDTLGGVVEVVVHGLPPGLGSHVHWDRKLDTRLAAALMSIQAFKGVGVGDGFGSAAVPGSVAHDEILPGEDGRFVRKTHRAGGLEGGMTTGEVLRVTAAMKPLSSLMRPLSTVDTATRGPAEAITQRSDVCAVPRAGVVAEAVVAMELASALLEKTGGDSLGEVTRNLQGYLAGVDRPRGPVAEGYQGDPVDERGYRTPEGTDAGTLRDDTP</sequence>
<evidence type="ECO:0000256" key="13">
    <source>
        <dbReference type="SAM" id="MobiDB-lite"/>
    </source>
</evidence>
<evidence type="ECO:0000256" key="12">
    <source>
        <dbReference type="RuleBase" id="RU000605"/>
    </source>
</evidence>
<dbReference type="PROSITE" id="PS00789">
    <property type="entry name" value="CHORISMATE_SYNTHASE_3"/>
    <property type="match status" value="1"/>
</dbReference>
<comment type="catalytic activity">
    <reaction evidence="11 12">
        <text>5-O-(1-carboxyvinyl)-3-phosphoshikimate = chorismate + phosphate</text>
        <dbReference type="Rhea" id="RHEA:21020"/>
        <dbReference type="ChEBI" id="CHEBI:29748"/>
        <dbReference type="ChEBI" id="CHEBI:43474"/>
        <dbReference type="ChEBI" id="CHEBI:57701"/>
        <dbReference type="EC" id="4.2.3.5"/>
    </reaction>
</comment>
<dbReference type="HAMAP" id="MF_00300">
    <property type="entry name" value="Chorismate_synth"/>
    <property type="match status" value="1"/>
</dbReference>
<feature type="binding site" evidence="11">
    <location>
        <begin position="258"/>
        <end position="259"/>
    </location>
    <ligand>
        <name>FMN</name>
        <dbReference type="ChEBI" id="CHEBI:58210"/>
    </ligand>
</feature>
<dbReference type="GO" id="GO:0008652">
    <property type="term" value="P:amino acid biosynthetic process"/>
    <property type="evidence" value="ECO:0007669"/>
    <property type="project" value="UniProtKB-KW"/>
</dbReference>
<comment type="cofactor">
    <cofactor evidence="11 12">
        <name>FMNH2</name>
        <dbReference type="ChEBI" id="CHEBI:57618"/>
    </cofactor>
    <text evidence="11 12">Reduced FMN (FMNH(2)).</text>
</comment>
<dbReference type="GO" id="GO:0010181">
    <property type="term" value="F:FMN binding"/>
    <property type="evidence" value="ECO:0007669"/>
    <property type="project" value="TreeGrafter"/>
</dbReference>
<feature type="region of interest" description="Disordered" evidence="13">
    <location>
        <begin position="391"/>
        <end position="429"/>
    </location>
</feature>
<comment type="subunit">
    <text evidence="11">Homotetramer.</text>
</comment>
<feature type="binding site" evidence="11">
    <location>
        <position position="303"/>
    </location>
    <ligand>
        <name>FMN</name>
        <dbReference type="ChEBI" id="CHEBI:58210"/>
    </ligand>
</feature>
<feature type="binding site" evidence="11">
    <location>
        <position position="41"/>
    </location>
    <ligand>
        <name>NADP(+)</name>
        <dbReference type="ChEBI" id="CHEBI:58349"/>
    </ligand>
</feature>
<name>A0A346XW68_9ACTN</name>
<dbReference type="GO" id="GO:0005829">
    <property type="term" value="C:cytosol"/>
    <property type="evidence" value="ECO:0007669"/>
    <property type="project" value="TreeGrafter"/>
</dbReference>
<organism evidence="14 15">
    <name type="scientific">Euzebya pacifica</name>
    <dbReference type="NCBI Taxonomy" id="1608957"/>
    <lineage>
        <taxon>Bacteria</taxon>
        <taxon>Bacillati</taxon>
        <taxon>Actinomycetota</taxon>
        <taxon>Nitriliruptoria</taxon>
        <taxon>Euzebyales</taxon>
    </lineage>
</organism>
<feature type="binding site" evidence="11">
    <location>
        <begin position="318"/>
        <end position="322"/>
    </location>
    <ligand>
        <name>FMN</name>
        <dbReference type="ChEBI" id="CHEBI:58210"/>
    </ligand>
</feature>
<dbReference type="NCBIfam" id="TIGR00033">
    <property type="entry name" value="aroC"/>
    <property type="match status" value="1"/>
</dbReference>
<keyword evidence="10 11" id="KW-0456">Lyase</keyword>
<feature type="binding site" evidence="11">
    <location>
        <begin position="137"/>
        <end position="139"/>
    </location>
    <ligand>
        <name>FMN</name>
        <dbReference type="ChEBI" id="CHEBI:58210"/>
    </ligand>
</feature>
<dbReference type="NCBIfam" id="NF003793">
    <property type="entry name" value="PRK05382.1"/>
    <property type="match status" value="1"/>
</dbReference>
<evidence type="ECO:0000256" key="4">
    <source>
        <dbReference type="ARBA" id="ARBA00022605"/>
    </source>
</evidence>
<feature type="binding site" evidence="11">
    <location>
        <position position="344"/>
    </location>
    <ligand>
        <name>FMN</name>
        <dbReference type="ChEBI" id="CHEBI:58210"/>
    </ligand>
</feature>
<keyword evidence="7 11" id="KW-0274">FAD</keyword>
<evidence type="ECO:0000256" key="3">
    <source>
        <dbReference type="ARBA" id="ARBA00013036"/>
    </source>
</evidence>
<evidence type="ECO:0000256" key="6">
    <source>
        <dbReference type="ARBA" id="ARBA00022643"/>
    </source>
</evidence>
<feature type="binding site" evidence="11">
    <location>
        <position position="47"/>
    </location>
    <ligand>
        <name>NADP(+)</name>
        <dbReference type="ChEBI" id="CHEBI:58349"/>
    </ligand>
</feature>
<reference evidence="14 15" key="1">
    <citation type="submission" date="2018-09" db="EMBL/GenBank/DDBJ databases">
        <title>Complete genome sequence of Euzebya sp. DY32-46 isolated from seawater of Pacific Ocean.</title>
        <authorList>
            <person name="Xu L."/>
            <person name="Wu Y.-H."/>
            <person name="Xu X.-W."/>
        </authorList>
    </citation>
    <scope>NUCLEOTIDE SEQUENCE [LARGE SCALE GENOMIC DNA]</scope>
    <source>
        <strain evidence="14 15">DY32-46</strain>
    </source>
</reference>
<evidence type="ECO:0000256" key="1">
    <source>
        <dbReference type="ARBA" id="ARBA00005044"/>
    </source>
</evidence>
<comment type="pathway">
    <text evidence="1 11 12">Metabolic intermediate biosynthesis; chorismate biosynthesis; chorismate from D-erythrose 4-phosphate and phosphoenolpyruvate: step 7/7.</text>
</comment>
<evidence type="ECO:0000256" key="5">
    <source>
        <dbReference type="ARBA" id="ARBA00022630"/>
    </source>
</evidence>
<dbReference type="InterPro" id="IPR035904">
    <property type="entry name" value="Chorismate_synth_AroC_sf"/>
</dbReference>
<dbReference type="PROSITE" id="PS00787">
    <property type="entry name" value="CHORISMATE_SYNTHASE_1"/>
    <property type="match status" value="1"/>
</dbReference>
<dbReference type="InterPro" id="IPR000453">
    <property type="entry name" value="Chorismate_synth"/>
</dbReference>
<dbReference type="KEGG" id="euz:DVS28_a1774"/>
<evidence type="ECO:0000256" key="10">
    <source>
        <dbReference type="ARBA" id="ARBA00023239"/>
    </source>
</evidence>
<dbReference type="PANTHER" id="PTHR21085:SF0">
    <property type="entry name" value="CHORISMATE SYNTHASE"/>
    <property type="match status" value="1"/>
</dbReference>
<dbReference type="RefSeq" id="WP_114591115.1">
    <property type="nucleotide sequence ID" value="NZ_CAXIBR010000012.1"/>
</dbReference>
<keyword evidence="15" id="KW-1185">Reference proteome</keyword>
<dbReference type="CDD" id="cd07304">
    <property type="entry name" value="Chorismate_synthase"/>
    <property type="match status" value="1"/>
</dbReference>
<proteinExistence type="inferred from homology"/>
<dbReference type="Gene3D" id="3.60.150.10">
    <property type="entry name" value="Chorismate synthase AroC"/>
    <property type="match status" value="1"/>
</dbReference>
<evidence type="ECO:0000313" key="14">
    <source>
        <dbReference type="EMBL" id="AXV06465.1"/>
    </source>
</evidence>
<evidence type="ECO:0000256" key="8">
    <source>
        <dbReference type="ARBA" id="ARBA00022857"/>
    </source>
</evidence>
<dbReference type="OrthoDB" id="9771806at2"/>
<evidence type="ECO:0000256" key="2">
    <source>
        <dbReference type="ARBA" id="ARBA00008014"/>
    </source>
</evidence>
<dbReference type="GO" id="GO:0004107">
    <property type="term" value="F:chorismate synthase activity"/>
    <property type="evidence" value="ECO:0007669"/>
    <property type="project" value="UniProtKB-UniRule"/>
</dbReference>
<keyword evidence="8 11" id="KW-0521">NADP</keyword>
<gene>
    <name evidence="11" type="primary">aroC</name>
    <name evidence="14" type="ORF">DVS28_a1774</name>
</gene>
<protein>
    <recommendedName>
        <fullName evidence="3 11">Chorismate synthase</fullName>
        <shortName evidence="11">CS</shortName>
        <ecNumber evidence="3 11">4.2.3.5</ecNumber>
    </recommendedName>
    <alternativeName>
        <fullName evidence="11">5-enolpyruvylshikimate-3-phosphate phospholyase</fullName>
    </alternativeName>
</protein>
<comment type="function">
    <text evidence="11">Catalyzes the anti-1,4-elimination of the C-3 phosphate and the C-6 proR hydrogen from 5-enolpyruvylshikimate-3-phosphate (EPSP) to yield chorismate, which is the branch point compound that serves as the starting substrate for the three terminal pathways of aromatic amino acid biosynthesis. This reaction introduces a second double bond into the aromatic ring system.</text>
</comment>
<keyword evidence="5 11" id="KW-0285">Flavoprotein</keyword>
<dbReference type="InterPro" id="IPR020541">
    <property type="entry name" value="Chorismate_synthase_CS"/>
</dbReference>
<evidence type="ECO:0000256" key="11">
    <source>
        <dbReference type="HAMAP-Rule" id="MF_00300"/>
    </source>
</evidence>
<keyword evidence="9 11" id="KW-0057">Aromatic amino acid biosynthesis</keyword>
<dbReference type="Proteomes" id="UP000264006">
    <property type="component" value="Chromosome"/>
</dbReference>
<accession>A0A346XW68</accession>
<dbReference type="Pfam" id="PF01264">
    <property type="entry name" value="Chorismate_synt"/>
    <property type="match status" value="1"/>
</dbReference>
<dbReference type="PANTHER" id="PTHR21085">
    <property type="entry name" value="CHORISMATE SYNTHASE"/>
    <property type="match status" value="1"/>
</dbReference>
<dbReference type="PIRSF" id="PIRSF001456">
    <property type="entry name" value="Chorismate_synth"/>
    <property type="match status" value="1"/>
</dbReference>
<dbReference type="GO" id="GO:0009073">
    <property type="term" value="P:aromatic amino acid family biosynthetic process"/>
    <property type="evidence" value="ECO:0007669"/>
    <property type="project" value="UniProtKB-KW"/>
</dbReference>
<evidence type="ECO:0000313" key="15">
    <source>
        <dbReference type="Proteomes" id="UP000264006"/>
    </source>
</evidence>
<dbReference type="EMBL" id="CP031165">
    <property type="protein sequence ID" value="AXV06465.1"/>
    <property type="molecule type" value="Genomic_DNA"/>
</dbReference>
<dbReference type="AlphaFoldDB" id="A0A346XW68"/>
<dbReference type="GO" id="GO:0009423">
    <property type="term" value="P:chorismate biosynthetic process"/>
    <property type="evidence" value="ECO:0007669"/>
    <property type="project" value="UniProtKB-UniRule"/>
</dbReference>
<dbReference type="SUPFAM" id="SSF103263">
    <property type="entry name" value="Chorismate synthase, AroC"/>
    <property type="match status" value="1"/>
</dbReference>
<keyword evidence="4 11" id="KW-0028">Amino-acid biosynthesis</keyword>
<dbReference type="EC" id="4.2.3.5" evidence="3 11"/>
<evidence type="ECO:0000256" key="9">
    <source>
        <dbReference type="ARBA" id="ARBA00023141"/>
    </source>
</evidence>
<evidence type="ECO:0000256" key="7">
    <source>
        <dbReference type="ARBA" id="ARBA00022827"/>
    </source>
</evidence>
<dbReference type="FunFam" id="3.60.150.10:FF:000002">
    <property type="entry name" value="Chorismate synthase"/>
    <property type="match status" value="1"/>
</dbReference>
<keyword evidence="6 11" id="KW-0288">FMN</keyword>
<dbReference type="UniPathway" id="UPA00053">
    <property type="reaction ID" value="UER00090"/>
</dbReference>